<feature type="domain" description="PE cleavage protein A C-terminal" evidence="2">
    <location>
        <begin position="283"/>
        <end position="581"/>
    </location>
</feature>
<name>A0ABQ1BZS8_9MYCO</name>
<dbReference type="InterPro" id="IPR048996">
    <property type="entry name" value="PGRS_rpt"/>
</dbReference>
<dbReference type="Gene3D" id="2.40.70.10">
    <property type="entry name" value="Acid Proteases"/>
    <property type="match status" value="1"/>
</dbReference>
<reference evidence="3 4" key="1">
    <citation type="journal article" date="2019" name="Emerg. Microbes Infect.">
        <title>Comprehensive subspecies identification of 175 nontuberculous mycobacteria species based on 7547 genomic profiles.</title>
        <authorList>
            <person name="Matsumoto Y."/>
            <person name="Kinjo T."/>
            <person name="Motooka D."/>
            <person name="Nabeya D."/>
            <person name="Jung N."/>
            <person name="Uechi K."/>
            <person name="Horii T."/>
            <person name="Iida T."/>
            <person name="Fujita J."/>
            <person name="Nakamura S."/>
        </authorList>
    </citation>
    <scope>NUCLEOTIDE SEQUENCE [LARGE SCALE GENOMIC DNA]</scope>
    <source>
        <strain evidence="3 4">JCM 18565</strain>
    </source>
</reference>
<keyword evidence="4" id="KW-1185">Reference proteome</keyword>
<dbReference type="InterPro" id="IPR038332">
    <property type="entry name" value="PPE_sf"/>
</dbReference>
<evidence type="ECO:0000259" key="1">
    <source>
        <dbReference type="Pfam" id="PF00934"/>
    </source>
</evidence>
<evidence type="ECO:0008006" key="5">
    <source>
        <dbReference type="Google" id="ProtNLM"/>
    </source>
</evidence>
<dbReference type="Proteomes" id="UP000465240">
    <property type="component" value="Unassembled WGS sequence"/>
</dbReference>
<dbReference type="InterPro" id="IPR000084">
    <property type="entry name" value="PE-PGRS_N"/>
</dbReference>
<dbReference type="InterPro" id="IPR021109">
    <property type="entry name" value="Peptidase_aspartic_dom_sf"/>
</dbReference>
<dbReference type="Gene3D" id="1.10.287.850">
    <property type="entry name" value="HP0062-like domain"/>
    <property type="match status" value="1"/>
</dbReference>
<dbReference type="RefSeq" id="WP_120791908.1">
    <property type="nucleotide sequence ID" value="NZ_BLKX01000001.1"/>
</dbReference>
<evidence type="ECO:0000313" key="3">
    <source>
        <dbReference type="EMBL" id="GFG77683.1"/>
    </source>
</evidence>
<comment type="caution">
    <text evidence="3">The sequence shown here is derived from an EMBL/GenBank/DDBJ whole genome shotgun (WGS) entry which is preliminary data.</text>
</comment>
<dbReference type="Pfam" id="PF20729">
    <property type="entry name" value="PE-PGRS_C"/>
    <property type="match status" value="1"/>
</dbReference>
<dbReference type="Pfam" id="PF21526">
    <property type="entry name" value="PGRS"/>
    <property type="match status" value="1"/>
</dbReference>
<dbReference type="EMBL" id="BLKX01000001">
    <property type="protein sequence ID" value="GFG77683.1"/>
    <property type="molecule type" value="Genomic_DNA"/>
</dbReference>
<proteinExistence type="predicted"/>
<accession>A0ABQ1BZS8</accession>
<sequence>MSWVSVVPDVVDASAWRLAGVGAGLGGANAVAAASTTRVAVAAFDEVSAAIAALFSSHGQQFQVFNAQAAAWHSRFVQTLTEASSRYAAAEAGSAATLQTLEQDLLTIINAPTNALLGRPLIGPGADGTTNAQGIGTPGGAGGILIGSGGNGGNSTAAGASGGAGGAAGLIGTGGAGGTGGWGAPGGAGGTGGLLYGNGGWGGAGGPVGIGGAGGSAFVWGSGGGGGAGGELAAGGVGGNGGYLIGTGGSGGAGGVLGAGGLGGKAGLVGTAGAQGAAGGQPTVALTYTSANNYSTINLSVGGGPAIVTEVDTGSGGLIIPITELSAQTLQNLGPSIGTGSVDYGGTQINHYTVYKTPVDFGNGMLTQPTTMGVITAVEEYTNGHWVPVAQSDWSKPQYAISANMGVGVGGAVDQRLGSPLLDLPGVLNQGFLMNEPAGQLQFGPNPLTPVSSVSGGWYSTALGLQISYNGVTSNITPILYQGEGYAVIDSGGLGGNYPHYTLPSTLSQLTVGDNLPVGTTISVYATDTQTLLYTETVTDTMKALGNQPYISAESDGANTGYYPFLQGPIYFSYSPTGLGTAIWDYPA</sequence>
<organism evidence="3 4">
    <name type="scientific">Mycobacterium paragordonae</name>
    <dbReference type="NCBI Taxonomy" id="1389713"/>
    <lineage>
        <taxon>Bacteria</taxon>
        <taxon>Bacillati</taxon>
        <taxon>Actinomycetota</taxon>
        <taxon>Actinomycetes</taxon>
        <taxon>Mycobacteriales</taxon>
        <taxon>Mycobacteriaceae</taxon>
        <taxon>Mycobacterium</taxon>
    </lineage>
</organism>
<protein>
    <recommendedName>
        <fullName evidence="5">PE domain-containing protein</fullName>
    </recommendedName>
</protein>
<gene>
    <name evidence="3" type="ORF">MPRG_09590</name>
</gene>
<evidence type="ECO:0000259" key="2">
    <source>
        <dbReference type="Pfam" id="PF20729"/>
    </source>
</evidence>
<dbReference type="InterPro" id="IPR048054">
    <property type="entry name" value="PecA_C"/>
</dbReference>
<dbReference type="Pfam" id="PF00934">
    <property type="entry name" value="PE"/>
    <property type="match status" value="1"/>
</dbReference>
<evidence type="ECO:0000313" key="4">
    <source>
        <dbReference type="Proteomes" id="UP000465240"/>
    </source>
</evidence>
<feature type="domain" description="PE" evidence="1">
    <location>
        <begin position="4"/>
        <end position="92"/>
    </location>
</feature>
<dbReference type="NCBIfam" id="NF038019">
    <property type="entry name" value="PE_process_PecA"/>
    <property type="match status" value="1"/>
</dbReference>
<dbReference type="SUPFAM" id="SSF140459">
    <property type="entry name" value="PE/PPE dimer-like"/>
    <property type="match status" value="1"/>
</dbReference>